<dbReference type="Proteomes" id="UP000604046">
    <property type="component" value="Unassembled WGS sequence"/>
</dbReference>
<feature type="transmembrane region" description="Helical" evidence="1">
    <location>
        <begin position="518"/>
        <end position="541"/>
    </location>
</feature>
<reference evidence="2" key="1">
    <citation type="submission" date="2021-02" db="EMBL/GenBank/DDBJ databases">
        <authorList>
            <person name="Dougan E. K."/>
            <person name="Rhodes N."/>
            <person name="Thang M."/>
            <person name="Chan C."/>
        </authorList>
    </citation>
    <scope>NUCLEOTIDE SEQUENCE</scope>
</reference>
<keyword evidence="1" id="KW-0472">Membrane</keyword>
<protein>
    <submittedName>
        <fullName evidence="2">Uncharacterized protein</fullName>
    </submittedName>
</protein>
<feature type="transmembrane region" description="Helical" evidence="1">
    <location>
        <begin position="614"/>
        <end position="637"/>
    </location>
</feature>
<feature type="transmembrane region" description="Helical" evidence="1">
    <location>
        <begin position="460"/>
        <end position="479"/>
    </location>
</feature>
<feature type="transmembrane region" description="Helical" evidence="1">
    <location>
        <begin position="307"/>
        <end position="324"/>
    </location>
</feature>
<feature type="transmembrane region" description="Helical" evidence="1">
    <location>
        <begin position="25"/>
        <end position="45"/>
    </location>
</feature>
<comment type="caution">
    <text evidence="2">The sequence shown here is derived from an EMBL/GenBank/DDBJ whole genome shotgun (WGS) entry which is preliminary data.</text>
</comment>
<dbReference type="EMBL" id="CAJNDS010002276">
    <property type="protein sequence ID" value="CAE7407233.1"/>
    <property type="molecule type" value="Genomic_DNA"/>
</dbReference>
<gene>
    <name evidence="2" type="ORF">SNAT2548_LOCUS22156</name>
</gene>
<evidence type="ECO:0000256" key="1">
    <source>
        <dbReference type="SAM" id="Phobius"/>
    </source>
</evidence>
<dbReference type="OrthoDB" id="445520at2759"/>
<keyword evidence="3" id="KW-1185">Reference proteome</keyword>
<keyword evidence="1" id="KW-0812">Transmembrane</keyword>
<feature type="transmembrane region" description="Helical" evidence="1">
    <location>
        <begin position="378"/>
        <end position="396"/>
    </location>
</feature>
<accession>A0A812QW77</accession>
<feature type="transmembrane region" description="Helical" evidence="1">
    <location>
        <begin position="547"/>
        <end position="569"/>
    </location>
</feature>
<feature type="transmembrane region" description="Helical" evidence="1">
    <location>
        <begin position="581"/>
        <end position="602"/>
    </location>
</feature>
<name>A0A812QW77_9DINO</name>
<dbReference type="AlphaFoldDB" id="A0A812QW77"/>
<evidence type="ECO:0000313" key="2">
    <source>
        <dbReference type="EMBL" id="CAE7407233.1"/>
    </source>
</evidence>
<evidence type="ECO:0000313" key="3">
    <source>
        <dbReference type="Proteomes" id="UP000604046"/>
    </source>
</evidence>
<proteinExistence type="predicted"/>
<organism evidence="2 3">
    <name type="scientific">Symbiodinium natans</name>
    <dbReference type="NCBI Taxonomy" id="878477"/>
    <lineage>
        <taxon>Eukaryota</taxon>
        <taxon>Sar</taxon>
        <taxon>Alveolata</taxon>
        <taxon>Dinophyceae</taxon>
        <taxon>Suessiales</taxon>
        <taxon>Symbiodiniaceae</taxon>
        <taxon>Symbiodinium</taxon>
    </lineage>
</organism>
<keyword evidence="1" id="KW-1133">Transmembrane helix</keyword>
<feature type="transmembrane region" description="Helical" evidence="1">
    <location>
        <begin position="88"/>
        <end position="107"/>
    </location>
</feature>
<sequence length="1189" mass="132494">MIEATLDTDQDDLGVGLQLFYNTQIFLIAFSLLALAVAYLFLHVLTPGNTLAQLMEEATVCPTSAAALRMLEAEVVSRETIRAQRGQVMGVVLWFSGVLLSWGFHYYQKLYMKKYDAQHQTSDDYTLMLEHVPPEVTSERALKERLENELSIQDRIYGVSIVYDLLHMPEEVQERIGDMLEHIIEWDDIQNGWAKTDFSVSPDQLKLDLENDAAELKEILPQYLRGSGRAYIIFKNQVSMIRILRERRGIRKHALLPSMGGDADAQDINMTAIRFSGDQPDGIRFWKAEETPAERRATLSALPARQFAYILVYIVVAQLFFYFMQKPWHDSSLEGASGAKGVQLAGKGVLLVNFAIQTAVAFDVDEAKFIRIAKVDQITFVWNALLMAITLLYVLIQECNKAGMSSTFLPPEEAHTAEWWLWRRELFRSASAEIDAYDALLSVFTEQTIMLYVLGEVGNVIGPVAFFWFALRAVFILNIGGSPKARIQEALRTMLPKTRSTMTLTAREAEKAQMLVPLLLWMEYTYVIIFPGIALTALYFIDYSMRVWLAQLAFSVLFFLWQRYVMLWLYGKSQFDSDGTYFSFIIVWGLVLSMAASSFALWAYRLQEITERPFAVLIFVLIFLLTFFMYVAGILFIERDFRKAGKTLDDENMMGHDPGYKMIMEKTGISWWNMNPIYVLKHRLCPDLPGFEVHDKSVDCWPTWSDEGFFEKGKEFRHRPANPTASGPGLRFPCSELGRSISLDVKKPAVGAMNATALLQQLEDDVFCNVDSVDVAVPRGPMVQLPCEICPGLTQEHFMKERKSFILKMLVRDSKTVFRHQQEFTDFVTTCAKAQAKDDAVRRASVQNRLVNKGALSPSLERCGDGNAWEQAELAILLTAGSAVFTPQLSEDWPDYADAGLVSDRPKMGHLRLPIADASVARGVNFAISRPGDKRVLRMLARRQLLAVTLRWSYAPGEVKVLTSSDGGNFQESVGWRKLSRPEPSVEETILFPELVAAKAVKVLMRGAKPWGYFGLSNAVAIARPSAFMLVSGVPAAQEQCVVASSSGVAAKLCVDAVVSGNGAEIFAGAGGQGSWVVAQDGQVKQGNTCLVVTGAQVSVADCDDAAMTGGDKFFQVAVPDHDPAAVVAVQEVGALLRASVKRQRALVAALQRLVPRLDSCKPQTTSLAVKQTWPAFLQSGSSSRHAEG</sequence>